<dbReference type="EMBL" id="SDPN01000026">
    <property type="protein sequence ID" value="RXZ68638.1"/>
    <property type="molecule type" value="Genomic_DNA"/>
</dbReference>
<dbReference type="Pfam" id="PF13460">
    <property type="entry name" value="NAD_binding_10"/>
    <property type="match status" value="1"/>
</dbReference>
<dbReference type="InterPro" id="IPR016040">
    <property type="entry name" value="NAD(P)-bd_dom"/>
</dbReference>
<accession>A0A4Q2KT19</accession>
<feature type="domain" description="NAD(P)-binding" evidence="1">
    <location>
        <begin position="12"/>
        <end position="80"/>
    </location>
</feature>
<dbReference type="Proteomes" id="UP000293865">
    <property type="component" value="Unassembled WGS sequence"/>
</dbReference>
<gene>
    <name evidence="2" type="ORF">ESP51_13555</name>
</gene>
<dbReference type="Gene3D" id="3.40.50.720">
    <property type="entry name" value="NAD(P)-binding Rossmann-like Domain"/>
    <property type="match status" value="1"/>
</dbReference>
<evidence type="ECO:0000313" key="3">
    <source>
        <dbReference type="Proteomes" id="UP000293865"/>
    </source>
</evidence>
<dbReference type="InterPro" id="IPR036291">
    <property type="entry name" value="NAD(P)-bd_dom_sf"/>
</dbReference>
<sequence>MRAGCPSRWSEIPSGAYDELLGMTELIRNSGTNWTIVRFTAPNDIPKTVKLRVGFYGSDKIGFPVTRGDIAAFTAAQVDDRTYIGRAPAISN</sequence>
<reference evidence="2 3" key="1">
    <citation type="submission" date="2019-01" db="EMBL/GenBank/DDBJ databases">
        <title>Agromyces.</title>
        <authorList>
            <person name="Li J."/>
        </authorList>
    </citation>
    <scope>NUCLEOTIDE SEQUENCE [LARGE SCALE GENOMIC DNA]</scope>
    <source>
        <strain evidence="2 3">DSM 15934</strain>
    </source>
</reference>
<evidence type="ECO:0000313" key="2">
    <source>
        <dbReference type="EMBL" id="RXZ68638.1"/>
    </source>
</evidence>
<comment type="caution">
    <text evidence="2">The sequence shown here is derived from an EMBL/GenBank/DDBJ whole genome shotgun (WGS) entry which is preliminary data.</text>
</comment>
<organism evidence="2 3">
    <name type="scientific">Agromyces albus</name>
    <dbReference type="NCBI Taxonomy" id="205332"/>
    <lineage>
        <taxon>Bacteria</taxon>
        <taxon>Bacillati</taxon>
        <taxon>Actinomycetota</taxon>
        <taxon>Actinomycetes</taxon>
        <taxon>Micrococcales</taxon>
        <taxon>Microbacteriaceae</taxon>
        <taxon>Agromyces</taxon>
    </lineage>
</organism>
<proteinExistence type="predicted"/>
<dbReference type="OrthoDB" id="9771302at2"/>
<dbReference type="SUPFAM" id="SSF51735">
    <property type="entry name" value="NAD(P)-binding Rossmann-fold domains"/>
    <property type="match status" value="1"/>
</dbReference>
<name>A0A4Q2KT19_9MICO</name>
<dbReference type="AlphaFoldDB" id="A0A4Q2KT19"/>
<evidence type="ECO:0000259" key="1">
    <source>
        <dbReference type="Pfam" id="PF13460"/>
    </source>
</evidence>
<keyword evidence="3" id="KW-1185">Reference proteome</keyword>
<protein>
    <recommendedName>
        <fullName evidence="1">NAD(P)-binding domain-containing protein</fullName>
    </recommendedName>
</protein>